<proteinExistence type="predicted"/>
<feature type="region of interest" description="Disordered" evidence="1">
    <location>
        <begin position="22"/>
        <end position="42"/>
    </location>
</feature>
<evidence type="ECO:0000313" key="2">
    <source>
        <dbReference type="EMBL" id="KAJ7774866.1"/>
    </source>
</evidence>
<accession>A0AAD7JYX6</accession>
<comment type="caution">
    <text evidence="2">The sequence shown here is derived from an EMBL/GenBank/DDBJ whole genome shotgun (WGS) entry which is preliminary data.</text>
</comment>
<organism evidence="2 3">
    <name type="scientific">Mycena metata</name>
    <dbReference type="NCBI Taxonomy" id="1033252"/>
    <lineage>
        <taxon>Eukaryota</taxon>
        <taxon>Fungi</taxon>
        <taxon>Dikarya</taxon>
        <taxon>Basidiomycota</taxon>
        <taxon>Agaricomycotina</taxon>
        <taxon>Agaricomycetes</taxon>
        <taxon>Agaricomycetidae</taxon>
        <taxon>Agaricales</taxon>
        <taxon>Marasmiineae</taxon>
        <taxon>Mycenaceae</taxon>
        <taxon>Mycena</taxon>
    </lineage>
</organism>
<gene>
    <name evidence="2" type="ORF">B0H16DRAFT_78050</name>
</gene>
<name>A0AAD7JYX6_9AGAR</name>
<protein>
    <submittedName>
        <fullName evidence="2">Uncharacterized protein</fullName>
    </submittedName>
</protein>
<keyword evidence="3" id="KW-1185">Reference proteome</keyword>
<dbReference type="Proteomes" id="UP001215598">
    <property type="component" value="Unassembled WGS sequence"/>
</dbReference>
<dbReference type="AlphaFoldDB" id="A0AAD7JYX6"/>
<evidence type="ECO:0000313" key="3">
    <source>
        <dbReference type="Proteomes" id="UP001215598"/>
    </source>
</evidence>
<dbReference type="EMBL" id="JARKIB010000011">
    <property type="protein sequence ID" value="KAJ7774866.1"/>
    <property type="molecule type" value="Genomic_DNA"/>
</dbReference>
<evidence type="ECO:0000256" key="1">
    <source>
        <dbReference type="SAM" id="MobiDB-lite"/>
    </source>
</evidence>
<sequence>MSFVDAVRPAAASLADPAALWDSDSARSNPQGSFRGAHSQLPGGLALPRSQFTAHTDVDMPNSIVESVPYNNDSLKWAVYSRESQMLSSNQLEVNYEFVTCVMDASCLASDHLAIICYDISGFIQTFRYLTAEQVKLLARVHGVTHHSGRNDMHRSNVIAHSCSSLCPGNAAHLVFRRLKYPRRPKPLPHAPLTSRRVIDPLKIALTNDFSAPQPGIVRCGTLNSYFDFQHIRIRSAIFQSNRSEPSIHRLMPFHLFVQS</sequence>
<reference evidence="2" key="1">
    <citation type="submission" date="2023-03" db="EMBL/GenBank/DDBJ databases">
        <title>Massive genome expansion in bonnet fungi (Mycena s.s.) driven by repeated elements and novel gene families across ecological guilds.</title>
        <authorList>
            <consortium name="Lawrence Berkeley National Laboratory"/>
            <person name="Harder C.B."/>
            <person name="Miyauchi S."/>
            <person name="Viragh M."/>
            <person name="Kuo A."/>
            <person name="Thoen E."/>
            <person name="Andreopoulos B."/>
            <person name="Lu D."/>
            <person name="Skrede I."/>
            <person name="Drula E."/>
            <person name="Henrissat B."/>
            <person name="Morin E."/>
            <person name="Kohler A."/>
            <person name="Barry K."/>
            <person name="LaButti K."/>
            <person name="Morin E."/>
            <person name="Salamov A."/>
            <person name="Lipzen A."/>
            <person name="Mereny Z."/>
            <person name="Hegedus B."/>
            <person name="Baldrian P."/>
            <person name="Stursova M."/>
            <person name="Weitz H."/>
            <person name="Taylor A."/>
            <person name="Grigoriev I.V."/>
            <person name="Nagy L.G."/>
            <person name="Martin F."/>
            <person name="Kauserud H."/>
        </authorList>
    </citation>
    <scope>NUCLEOTIDE SEQUENCE</scope>
    <source>
        <strain evidence="2">CBHHK182m</strain>
    </source>
</reference>